<dbReference type="AlphaFoldDB" id="A0A4V3QXF2"/>
<dbReference type="EMBL" id="SRXU01000001">
    <property type="protein sequence ID" value="TGX46252.1"/>
    <property type="molecule type" value="Genomic_DNA"/>
</dbReference>
<protein>
    <submittedName>
        <fullName evidence="9">Glycosyl hydrolase 43 family protein</fullName>
    </submittedName>
</protein>
<dbReference type="Pfam" id="PF04616">
    <property type="entry name" value="Glyco_hydro_43"/>
    <property type="match status" value="1"/>
</dbReference>
<dbReference type="InterPro" id="IPR013320">
    <property type="entry name" value="ConA-like_dom_sf"/>
</dbReference>
<feature type="domain" description="Beta-xylosidase C-terminal Concanavalin A-like" evidence="8">
    <location>
        <begin position="341"/>
        <end position="524"/>
    </location>
</feature>
<keyword evidence="7" id="KW-0732">Signal</keyword>
<dbReference type="GO" id="GO:0004553">
    <property type="term" value="F:hydrolase activity, hydrolyzing O-glycosyl compounds"/>
    <property type="evidence" value="ECO:0007669"/>
    <property type="project" value="InterPro"/>
</dbReference>
<sequence length="529" mass="57210">MWKLAAIGVALALPAAAQAQMQATYTNPILYADYSDPDVIRVGQDYFMVASSFHFSPGIPVLRSRDLVHWTIIGHVLPRLPFGPLYDMPGPHTLTDSISKPIGGTKYASGVWAPSIRHHDGKFWVYWATPDEGVFMATATDPAGPWTAPVAVIARAGLEDPCPFWDADGSAWLVHGKVGAGPLILHRMRPDGTGVLDEGRVIAEDRVNLPVLEGPKIYKRGGWYYIWAPIGGVGTGPQAVGRARAITGPYEWRVVLEAGNTPVQAPHQGGYVETPSGEGWFAHFNSTGAFGRIVHLQPVRWADDWPVVGEPIPGKNSGQPVLSHAMPDSGVPASADRLQDSDDFAGRALGLQWSWNHNPADGAWSLASRPGWLRLTALPAEHLVTARNTLTQILQGPRTRITARLDVARMREGQRAGLTLFGVRPSWIGVVRSGGATRVAIASEGAETLGPRLAGPTLVLAAEVSEGQSVRYSYSLDNGRRFTPLGAPVWLARFSWWKGSRPGLFTFTRGSAPGGSVDIDWFRVARQGF</sequence>
<dbReference type="InterPro" id="IPR041542">
    <property type="entry name" value="GH43_C2"/>
</dbReference>
<keyword evidence="10" id="KW-1185">Reference proteome</keyword>
<evidence type="ECO:0000256" key="7">
    <source>
        <dbReference type="SAM" id="SignalP"/>
    </source>
</evidence>
<dbReference type="PANTHER" id="PTHR42812:SF12">
    <property type="entry name" value="BETA-XYLOSIDASE-RELATED"/>
    <property type="match status" value="1"/>
</dbReference>
<evidence type="ECO:0000256" key="6">
    <source>
        <dbReference type="RuleBase" id="RU361187"/>
    </source>
</evidence>
<evidence type="ECO:0000313" key="10">
    <source>
        <dbReference type="Proteomes" id="UP000309848"/>
    </source>
</evidence>
<dbReference type="CDD" id="cd09001">
    <property type="entry name" value="GH43_FsAxh1-like"/>
    <property type="match status" value="1"/>
</dbReference>
<dbReference type="Proteomes" id="UP000309848">
    <property type="component" value="Unassembled WGS sequence"/>
</dbReference>
<dbReference type="PANTHER" id="PTHR42812">
    <property type="entry name" value="BETA-XYLOSIDASE"/>
    <property type="match status" value="1"/>
</dbReference>
<evidence type="ECO:0000256" key="3">
    <source>
        <dbReference type="ARBA" id="ARBA00023295"/>
    </source>
</evidence>
<evidence type="ECO:0000256" key="2">
    <source>
        <dbReference type="ARBA" id="ARBA00022801"/>
    </source>
</evidence>
<proteinExistence type="inferred from homology"/>
<gene>
    <name evidence="9" type="ORF">E5A74_03605</name>
</gene>
<feature type="chain" id="PRO_5020447007" evidence="7">
    <location>
        <begin position="20"/>
        <end position="529"/>
    </location>
</feature>
<reference evidence="9 10" key="1">
    <citation type="submission" date="2019-04" db="EMBL/GenBank/DDBJ databases">
        <title>Sphingomonas psychrotolerans sp. nov., isolated from soil in the Tianshan Mountains, Xinjiang, China.</title>
        <authorList>
            <person name="Luo Y."/>
            <person name="Sheng H."/>
        </authorList>
    </citation>
    <scope>NUCLEOTIDE SEQUENCE [LARGE SCALE GENOMIC DNA]</scope>
    <source>
        <strain evidence="9 10">KIS18-15</strain>
    </source>
</reference>
<comment type="caution">
    <text evidence="9">The sequence shown here is derived from an EMBL/GenBank/DDBJ whole genome shotgun (WGS) entry which is preliminary data.</text>
</comment>
<dbReference type="SUPFAM" id="SSF75005">
    <property type="entry name" value="Arabinanase/levansucrase/invertase"/>
    <property type="match status" value="1"/>
</dbReference>
<dbReference type="InterPro" id="IPR023296">
    <property type="entry name" value="Glyco_hydro_beta-prop_sf"/>
</dbReference>
<comment type="similarity">
    <text evidence="1 6">Belongs to the glycosyl hydrolase 43 family.</text>
</comment>
<dbReference type="Gene3D" id="2.60.120.200">
    <property type="match status" value="1"/>
</dbReference>
<dbReference type="SUPFAM" id="SSF49899">
    <property type="entry name" value="Concanavalin A-like lectins/glucanases"/>
    <property type="match status" value="1"/>
</dbReference>
<dbReference type="Gene3D" id="2.115.10.20">
    <property type="entry name" value="Glycosyl hydrolase domain, family 43"/>
    <property type="match status" value="1"/>
</dbReference>
<dbReference type="RefSeq" id="WP_135982865.1">
    <property type="nucleotide sequence ID" value="NZ_JAASQM010000001.1"/>
</dbReference>
<accession>A0A4V3QXF2</accession>
<dbReference type="InterPro" id="IPR051795">
    <property type="entry name" value="Glycosyl_Hydrlase_43"/>
</dbReference>
<feature type="signal peptide" evidence="7">
    <location>
        <begin position="1"/>
        <end position="19"/>
    </location>
</feature>
<dbReference type="InterPro" id="IPR006710">
    <property type="entry name" value="Glyco_hydro_43"/>
</dbReference>
<feature type="active site" description="Proton donor" evidence="4">
    <location>
        <position position="213"/>
    </location>
</feature>
<feature type="active site" description="Proton acceptor" evidence="4">
    <location>
        <position position="36"/>
    </location>
</feature>
<organism evidence="9 10">
    <name type="scientific">Sphingomonas naasensis</name>
    <dbReference type="NCBI Taxonomy" id="1344951"/>
    <lineage>
        <taxon>Bacteria</taxon>
        <taxon>Pseudomonadati</taxon>
        <taxon>Pseudomonadota</taxon>
        <taxon>Alphaproteobacteria</taxon>
        <taxon>Sphingomonadales</taxon>
        <taxon>Sphingomonadaceae</taxon>
        <taxon>Sphingomonas</taxon>
    </lineage>
</organism>
<dbReference type="GO" id="GO:0005975">
    <property type="term" value="P:carbohydrate metabolic process"/>
    <property type="evidence" value="ECO:0007669"/>
    <property type="project" value="InterPro"/>
</dbReference>
<keyword evidence="2 6" id="KW-0378">Hydrolase</keyword>
<evidence type="ECO:0000256" key="5">
    <source>
        <dbReference type="PIRSR" id="PIRSR606710-2"/>
    </source>
</evidence>
<feature type="site" description="Important for catalytic activity, responsible for pKa modulation of the active site Glu and correct orientation of both the proton donor and substrate" evidence="5">
    <location>
        <position position="160"/>
    </location>
</feature>
<evidence type="ECO:0000256" key="1">
    <source>
        <dbReference type="ARBA" id="ARBA00009865"/>
    </source>
</evidence>
<keyword evidence="3 6" id="KW-0326">Glycosidase</keyword>
<dbReference type="OrthoDB" id="9801455at2"/>
<evidence type="ECO:0000313" key="9">
    <source>
        <dbReference type="EMBL" id="TGX46252.1"/>
    </source>
</evidence>
<dbReference type="Pfam" id="PF17851">
    <property type="entry name" value="GH43_C2"/>
    <property type="match status" value="1"/>
</dbReference>
<name>A0A4V3QXF2_9SPHN</name>
<evidence type="ECO:0000259" key="8">
    <source>
        <dbReference type="Pfam" id="PF17851"/>
    </source>
</evidence>
<evidence type="ECO:0000256" key="4">
    <source>
        <dbReference type="PIRSR" id="PIRSR606710-1"/>
    </source>
</evidence>